<feature type="signal peptide" evidence="2">
    <location>
        <begin position="1"/>
        <end position="18"/>
    </location>
</feature>
<name>A0ABP0PS15_9DINO</name>
<reference evidence="3 4" key="1">
    <citation type="submission" date="2024-02" db="EMBL/GenBank/DDBJ databases">
        <authorList>
            <person name="Chen Y."/>
            <person name="Shah S."/>
            <person name="Dougan E. K."/>
            <person name="Thang M."/>
            <person name="Chan C."/>
        </authorList>
    </citation>
    <scope>NUCLEOTIDE SEQUENCE [LARGE SCALE GENOMIC DNA]</scope>
</reference>
<evidence type="ECO:0000256" key="1">
    <source>
        <dbReference type="SAM" id="MobiDB-lite"/>
    </source>
</evidence>
<comment type="caution">
    <text evidence="3">The sequence shown here is derived from an EMBL/GenBank/DDBJ whole genome shotgun (WGS) entry which is preliminary data.</text>
</comment>
<evidence type="ECO:0000256" key="2">
    <source>
        <dbReference type="SAM" id="SignalP"/>
    </source>
</evidence>
<feature type="chain" id="PRO_5045041406" evidence="2">
    <location>
        <begin position="19"/>
        <end position="167"/>
    </location>
</feature>
<protein>
    <submittedName>
        <fullName evidence="3">Uncharacterized protein</fullName>
    </submittedName>
</protein>
<dbReference type="EMBL" id="CAXAMN010023559">
    <property type="protein sequence ID" value="CAK9078378.1"/>
    <property type="molecule type" value="Genomic_DNA"/>
</dbReference>
<gene>
    <name evidence="3" type="ORF">CCMP2556_LOCUS38635</name>
</gene>
<keyword evidence="2" id="KW-0732">Signal</keyword>
<sequence>MFILASACSLLALWHVQALELHQGHQAQHTTSLSRRSKQKRRFRGRSRQSLAVEIHPHGEQVTLPLEDMSSEYTGVIGVSGLERYIYIGPHGNGTVIDTFPDTPWDWHICLHWGGARGVNVGIWQSHGVFGIGVVDLGSFLGSRYVNSPVPWECVGTAVTSFEQWSS</sequence>
<dbReference type="Proteomes" id="UP001642484">
    <property type="component" value="Unassembled WGS sequence"/>
</dbReference>
<organism evidence="3 4">
    <name type="scientific">Durusdinium trenchii</name>
    <dbReference type="NCBI Taxonomy" id="1381693"/>
    <lineage>
        <taxon>Eukaryota</taxon>
        <taxon>Sar</taxon>
        <taxon>Alveolata</taxon>
        <taxon>Dinophyceae</taxon>
        <taxon>Suessiales</taxon>
        <taxon>Symbiodiniaceae</taxon>
        <taxon>Durusdinium</taxon>
    </lineage>
</organism>
<evidence type="ECO:0000313" key="4">
    <source>
        <dbReference type="Proteomes" id="UP001642484"/>
    </source>
</evidence>
<accession>A0ABP0PS15</accession>
<evidence type="ECO:0000313" key="3">
    <source>
        <dbReference type="EMBL" id="CAK9078378.1"/>
    </source>
</evidence>
<keyword evidence="4" id="KW-1185">Reference proteome</keyword>
<feature type="region of interest" description="Disordered" evidence="1">
    <location>
        <begin position="27"/>
        <end position="48"/>
    </location>
</feature>
<proteinExistence type="predicted"/>
<feature type="compositionally biased region" description="Basic residues" evidence="1">
    <location>
        <begin position="35"/>
        <end position="47"/>
    </location>
</feature>